<evidence type="ECO:0000256" key="1">
    <source>
        <dbReference type="SAM" id="MobiDB-lite"/>
    </source>
</evidence>
<gene>
    <name evidence="2" type="ORF">MET9862_01510</name>
</gene>
<dbReference type="RefSeq" id="WP_059407776.1">
    <property type="nucleotide sequence ID" value="NZ_CABFPH010000014.1"/>
</dbReference>
<dbReference type="InterPro" id="IPR021487">
    <property type="entry name" value="DUF3140"/>
</dbReference>
<evidence type="ECO:0000313" key="2">
    <source>
        <dbReference type="EMBL" id="VUD70936.1"/>
    </source>
</evidence>
<keyword evidence="3" id="KW-1185">Reference proteome</keyword>
<dbReference type="Pfam" id="PF11338">
    <property type="entry name" value="DUF3140"/>
    <property type="match status" value="1"/>
</dbReference>
<organism evidence="2 3">
    <name type="scientific">Methylobacterium symbioticum</name>
    <dbReference type="NCBI Taxonomy" id="2584084"/>
    <lineage>
        <taxon>Bacteria</taxon>
        <taxon>Pseudomonadati</taxon>
        <taxon>Pseudomonadota</taxon>
        <taxon>Alphaproteobacteria</taxon>
        <taxon>Hyphomicrobiales</taxon>
        <taxon>Methylobacteriaceae</taxon>
        <taxon>Methylobacterium</taxon>
    </lineage>
</organism>
<proteinExistence type="predicted"/>
<evidence type="ECO:0008006" key="4">
    <source>
        <dbReference type="Google" id="ProtNLM"/>
    </source>
</evidence>
<dbReference type="AlphaFoldDB" id="A0A509E9H2"/>
<accession>A0A509E9H2</accession>
<protein>
    <recommendedName>
        <fullName evidence="4">DNA-binding protein</fullName>
    </recommendedName>
</protein>
<sequence>MAGTDDHETTYKAFKEVVNMTAAALEKHLKSKDSQSVGQRKDGGEATGHVEGRRIVEMLHKNKSELSEDDYGHMRKVVGYVHRHLKQGGPKDKDAVKDSPWRLSLMNWGHDPLKEA</sequence>
<feature type="region of interest" description="Disordered" evidence="1">
    <location>
        <begin position="28"/>
        <end position="51"/>
    </location>
</feature>
<reference evidence="2 3" key="1">
    <citation type="submission" date="2019-06" db="EMBL/GenBank/DDBJ databases">
        <authorList>
            <person name="Rodrigo-Torres L."/>
            <person name="Arahal R. D."/>
            <person name="Lucena T."/>
        </authorList>
    </citation>
    <scope>NUCLEOTIDE SEQUENCE [LARGE SCALE GENOMIC DNA]</scope>
    <source>
        <strain evidence="2 3">SB0023/3</strain>
    </source>
</reference>
<evidence type="ECO:0000313" key="3">
    <source>
        <dbReference type="Proteomes" id="UP000410984"/>
    </source>
</evidence>
<name>A0A509E9H2_9HYPH</name>
<dbReference type="OrthoDB" id="513524at2"/>
<dbReference type="Proteomes" id="UP000410984">
    <property type="component" value="Unassembled WGS sequence"/>
</dbReference>
<dbReference type="PANTHER" id="PTHR40630:SF1">
    <property type="entry name" value="DNA-BINDING PROTEIN"/>
    <property type="match status" value="1"/>
</dbReference>
<dbReference type="EMBL" id="CABFPH010000014">
    <property type="protein sequence ID" value="VUD70936.1"/>
    <property type="molecule type" value="Genomic_DNA"/>
</dbReference>
<dbReference type="PANTHER" id="PTHR40630">
    <property type="entry name" value="POSSIBLE DNA-BINDING PROTEIN"/>
    <property type="match status" value="1"/>
</dbReference>